<dbReference type="InterPro" id="IPR027417">
    <property type="entry name" value="P-loop_NTPase"/>
</dbReference>
<evidence type="ECO:0000259" key="3">
    <source>
        <dbReference type="Pfam" id="PF13476"/>
    </source>
</evidence>
<evidence type="ECO:0000256" key="2">
    <source>
        <dbReference type="SAM" id="Phobius"/>
    </source>
</evidence>
<name>A0A8I0ALQ1_9FIRM</name>
<reference evidence="4 5" key="1">
    <citation type="submission" date="2020-08" db="EMBL/GenBank/DDBJ databases">
        <title>Genome public.</title>
        <authorList>
            <person name="Liu C."/>
            <person name="Sun Q."/>
        </authorList>
    </citation>
    <scope>NUCLEOTIDE SEQUENCE [LARGE SCALE GENOMIC DNA]</scope>
    <source>
        <strain evidence="4 5">NSJ-10</strain>
    </source>
</reference>
<feature type="transmembrane region" description="Helical" evidence="2">
    <location>
        <begin position="309"/>
        <end position="330"/>
    </location>
</feature>
<dbReference type="AlphaFoldDB" id="A0A8I0ALQ1"/>
<dbReference type="Pfam" id="PF13476">
    <property type="entry name" value="AAA_23"/>
    <property type="match status" value="1"/>
</dbReference>
<proteinExistence type="predicted"/>
<gene>
    <name evidence="4" type="ORF">H8S09_00120</name>
</gene>
<accession>A0A8I0ALQ1</accession>
<dbReference type="Proteomes" id="UP000615234">
    <property type="component" value="Unassembled WGS sequence"/>
</dbReference>
<keyword evidence="2" id="KW-0812">Transmembrane</keyword>
<keyword evidence="1" id="KW-0175">Coiled coil</keyword>
<dbReference type="PANTHER" id="PTHR41259">
    <property type="entry name" value="DOUBLE-STRAND BREAK REPAIR RAD50 ATPASE, PUTATIVE-RELATED"/>
    <property type="match status" value="1"/>
</dbReference>
<feature type="transmembrane region" description="Helical" evidence="2">
    <location>
        <begin position="281"/>
        <end position="303"/>
    </location>
</feature>
<keyword evidence="2" id="KW-0472">Membrane</keyword>
<feature type="domain" description="Rad50/SbcC-type AAA" evidence="3">
    <location>
        <begin position="5"/>
        <end position="233"/>
    </location>
</feature>
<dbReference type="InterPro" id="IPR038729">
    <property type="entry name" value="Rad50/SbcC_AAA"/>
</dbReference>
<feature type="coiled-coil region" evidence="1">
    <location>
        <begin position="178"/>
        <end position="240"/>
    </location>
</feature>
<dbReference type="PANTHER" id="PTHR41259:SF1">
    <property type="entry name" value="DOUBLE-STRAND BREAK REPAIR RAD50 ATPASE, PUTATIVE-RELATED"/>
    <property type="match status" value="1"/>
</dbReference>
<dbReference type="GO" id="GO:0006302">
    <property type="term" value="P:double-strand break repair"/>
    <property type="evidence" value="ECO:0007669"/>
    <property type="project" value="InterPro"/>
</dbReference>
<protein>
    <submittedName>
        <fullName evidence="4">AAA family ATPase</fullName>
    </submittedName>
</protein>
<keyword evidence="5" id="KW-1185">Reference proteome</keyword>
<dbReference type="EMBL" id="JACOOX010000001">
    <property type="protein sequence ID" value="MBC5661309.1"/>
    <property type="molecule type" value="Genomic_DNA"/>
</dbReference>
<organism evidence="4 5">
    <name type="scientific">Coprococcus hominis</name>
    <name type="common">ex Liu et al. 2022</name>
    <dbReference type="NCBI Taxonomy" id="2763039"/>
    <lineage>
        <taxon>Bacteria</taxon>
        <taxon>Bacillati</taxon>
        <taxon>Bacillota</taxon>
        <taxon>Clostridia</taxon>
        <taxon>Lachnospirales</taxon>
        <taxon>Lachnospiraceae</taxon>
        <taxon>Coprococcus</taxon>
    </lineage>
</organism>
<evidence type="ECO:0000313" key="5">
    <source>
        <dbReference type="Proteomes" id="UP000615234"/>
    </source>
</evidence>
<sequence length="564" mass="64521">MYINKLLLKEFGKFNNKEIRLKKGLNLIYGANESGKTTVKEFIVGMLYGIDKTRGIGARLDNYELRKPVNGGGYSGKAYAVTDDKSYLLERNFLRTNKNATLTEIETGKEVQLKNPNSYKGILFDVDKSTYTNTLCIGEHGAAPGKELAEDLGNYVVNLTTTRNADIDKTEAVRYLKNERRKFENKKLAAEIDQLNEQMDALGDVDGDLEAIREERREELDAYNMEIARLKREARQLVNEKDAAIPDEDEDRTRSHIFLDVEALDDDEEFRPKTQKKLTDNIFIIMLTGILVVAAVMLAVHLLNFQKAIQQLFTICTIAFVAVTIIDGLFRKGFFDGADAVPDEAEFDQMIYELGRATESRTVRIEIDRNFQEAHDAKLELLKFKEHDAVAKRDSYYELKGKRDELQKRFEVMEKEQKAIDLAIQTINDISVDIYNDFGGRLNENISEIVSIITDGKYNDVKLDENMHISVFDDDHYMPIEFLSSGTIEQIYLAVRLCIAGLLCKDRMPIIVDDIFTAYDEHRLKNALYCMSRIDTDQVIIFTSNNAIGDMLDDLSMEYNYVEL</sequence>
<evidence type="ECO:0000313" key="4">
    <source>
        <dbReference type="EMBL" id="MBC5661309.1"/>
    </source>
</evidence>
<comment type="caution">
    <text evidence="4">The sequence shown here is derived from an EMBL/GenBank/DDBJ whole genome shotgun (WGS) entry which is preliminary data.</text>
</comment>
<evidence type="ECO:0000256" key="1">
    <source>
        <dbReference type="SAM" id="Coils"/>
    </source>
</evidence>
<dbReference type="Gene3D" id="3.40.50.300">
    <property type="entry name" value="P-loop containing nucleotide triphosphate hydrolases"/>
    <property type="match status" value="2"/>
</dbReference>
<keyword evidence="2" id="KW-1133">Transmembrane helix</keyword>
<dbReference type="SUPFAM" id="SSF52540">
    <property type="entry name" value="P-loop containing nucleoside triphosphate hydrolases"/>
    <property type="match status" value="1"/>
</dbReference>
<dbReference type="GO" id="GO:0016887">
    <property type="term" value="F:ATP hydrolysis activity"/>
    <property type="evidence" value="ECO:0007669"/>
    <property type="project" value="InterPro"/>
</dbReference>
<dbReference type="RefSeq" id="WP_186847175.1">
    <property type="nucleotide sequence ID" value="NZ_JACOOX010000001.1"/>
</dbReference>